<feature type="transmembrane region" description="Helical" evidence="1">
    <location>
        <begin position="53"/>
        <end position="75"/>
    </location>
</feature>
<protein>
    <submittedName>
        <fullName evidence="2">Uncharacterized protein</fullName>
    </submittedName>
</protein>
<proteinExistence type="predicted"/>
<keyword evidence="1" id="KW-0812">Transmembrane</keyword>
<dbReference type="SUPFAM" id="SSF81321">
    <property type="entry name" value="Family A G protein-coupled receptor-like"/>
    <property type="match status" value="1"/>
</dbReference>
<accession>A0A016VPD1</accession>
<name>A0A016VPD1_9BILA</name>
<feature type="transmembrane region" description="Helical" evidence="1">
    <location>
        <begin position="21"/>
        <end position="41"/>
    </location>
</feature>
<keyword evidence="1" id="KW-0472">Membrane</keyword>
<dbReference type="EMBL" id="JARK01001342">
    <property type="protein sequence ID" value="EYC29176.1"/>
    <property type="molecule type" value="Genomic_DNA"/>
</dbReference>
<evidence type="ECO:0000256" key="1">
    <source>
        <dbReference type="SAM" id="Phobius"/>
    </source>
</evidence>
<gene>
    <name evidence="2" type="primary">Acey_s0006.g2825</name>
    <name evidence="2" type="ORF">Y032_0006g2825</name>
</gene>
<organism evidence="2 3">
    <name type="scientific">Ancylostoma ceylanicum</name>
    <dbReference type="NCBI Taxonomy" id="53326"/>
    <lineage>
        <taxon>Eukaryota</taxon>
        <taxon>Metazoa</taxon>
        <taxon>Ecdysozoa</taxon>
        <taxon>Nematoda</taxon>
        <taxon>Chromadorea</taxon>
        <taxon>Rhabditida</taxon>
        <taxon>Rhabditina</taxon>
        <taxon>Rhabditomorpha</taxon>
        <taxon>Strongyloidea</taxon>
        <taxon>Ancylostomatidae</taxon>
        <taxon>Ancylostomatinae</taxon>
        <taxon>Ancylostoma</taxon>
    </lineage>
</organism>
<dbReference type="AlphaFoldDB" id="A0A016VPD1"/>
<evidence type="ECO:0000313" key="3">
    <source>
        <dbReference type="Proteomes" id="UP000024635"/>
    </source>
</evidence>
<sequence>MLAILLHLQKNEMNNKSRGGQVRIFVQSTFTTLYMGGIVLARHHTGIWWKKTYTITFVAQCAWILFSYLNPLLLITLNKTVRNKLLVLITSKKEAVQGTTLFVNRDASLRPSRATGLASSYVA</sequence>
<comment type="caution">
    <text evidence="2">The sequence shown here is derived from an EMBL/GenBank/DDBJ whole genome shotgun (WGS) entry which is preliminary data.</text>
</comment>
<dbReference type="Proteomes" id="UP000024635">
    <property type="component" value="Unassembled WGS sequence"/>
</dbReference>
<reference evidence="3" key="1">
    <citation type="journal article" date="2015" name="Nat. Genet.">
        <title>The genome and transcriptome of the zoonotic hookworm Ancylostoma ceylanicum identify infection-specific gene families.</title>
        <authorList>
            <person name="Schwarz E.M."/>
            <person name="Hu Y."/>
            <person name="Antoshechkin I."/>
            <person name="Miller M.M."/>
            <person name="Sternberg P.W."/>
            <person name="Aroian R.V."/>
        </authorList>
    </citation>
    <scope>NUCLEOTIDE SEQUENCE</scope>
    <source>
        <strain evidence="3">HY135</strain>
    </source>
</reference>
<keyword evidence="3" id="KW-1185">Reference proteome</keyword>
<keyword evidence="1" id="KW-1133">Transmembrane helix</keyword>
<evidence type="ECO:0000313" key="2">
    <source>
        <dbReference type="EMBL" id="EYC29176.1"/>
    </source>
</evidence>